<evidence type="ECO:0000313" key="2">
    <source>
        <dbReference type="EMBL" id="CUQ13331.1"/>
    </source>
</evidence>
<dbReference type="EMBL" id="WCUG01000008">
    <property type="protein sequence ID" value="KAB4169794.1"/>
    <property type="molecule type" value="Genomic_DNA"/>
</dbReference>
<evidence type="ECO:0000259" key="1">
    <source>
        <dbReference type="Pfam" id="PF04230"/>
    </source>
</evidence>
<dbReference type="GO" id="GO:0016740">
    <property type="term" value="F:transferase activity"/>
    <property type="evidence" value="ECO:0007669"/>
    <property type="project" value="UniProtKB-KW"/>
</dbReference>
<accession>A0A174TXZ9</accession>
<dbReference type="RefSeq" id="WP_057253946.1">
    <property type="nucleotide sequence ID" value="NZ_CP072236.1"/>
</dbReference>
<dbReference type="AlphaFoldDB" id="A0A174TXZ9"/>
<organism evidence="2 4">
    <name type="scientific">Bacteroides uniformis</name>
    <dbReference type="NCBI Taxonomy" id="820"/>
    <lineage>
        <taxon>Bacteria</taxon>
        <taxon>Pseudomonadati</taxon>
        <taxon>Bacteroidota</taxon>
        <taxon>Bacteroidia</taxon>
        <taxon>Bacteroidales</taxon>
        <taxon>Bacteroidaceae</taxon>
        <taxon>Bacteroides</taxon>
    </lineage>
</organism>
<reference evidence="3 5" key="2">
    <citation type="journal article" date="2019" name="Nat. Med.">
        <title>A library of human gut bacterial isolates paired with longitudinal multiomics data enables mechanistic microbiome research.</title>
        <authorList>
            <person name="Poyet M."/>
            <person name="Groussin M."/>
            <person name="Gibbons S.M."/>
            <person name="Avila-Pacheco J."/>
            <person name="Jiang X."/>
            <person name="Kearney S.M."/>
            <person name="Perrotta A.R."/>
            <person name="Berdy B."/>
            <person name="Zhao S."/>
            <person name="Lieberman T.D."/>
            <person name="Swanson P.K."/>
            <person name="Smith M."/>
            <person name="Roesemann S."/>
            <person name="Alexander J.E."/>
            <person name="Rich S.A."/>
            <person name="Livny J."/>
            <person name="Vlamakis H."/>
            <person name="Clish C."/>
            <person name="Bullock K."/>
            <person name="Deik A."/>
            <person name="Scott J."/>
            <person name="Pierce K.A."/>
            <person name="Xavier R.J."/>
            <person name="Alm E.J."/>
        </authorList>
    </citation>
    <scope>NUCLEOTIDE SEQUENCE [LARGE SCALE GENOMIC DNA]</scope>
    <source>
        <strain evidence="3 5">BIOML-A27</strain>
    </source>
</reference>
<evidence type="ECO:0000313" key="5">
    <source>
        <dbReference type="Proteomes" id="UP000433928"/>
    </source>
</evidence>
<name>A0A174TXZ9_BACUN</name>
<gene>
    <name evidence="2" type="ORF">ERS852510_03270</name>
    <name evidence="3" type="ORF">GAQ59_11515</name>
</gene>
<evidence type="ECO:0000313" key="4">
    <source>
        <dbReference type="Proteomes" id="UP000095766"/>
    </source>
</evidence>
<feature type="domain" description="Polysaccharide pyruvyl transferase" evidence="1">
    <location>
        <begin position="14"/>
        <end position="321"/>
    </location>
</feature>
<dbReference type="EMBL" id="CZAO01000017">
    <property type="protein sequence ID" value="CUQ13331.1"/>
    <property type="molecule type" value="Genomic_DNA"/>
</dbReference>
<proteinExistence type="predicted"/>
<dbReference type="InterPro" id="IPR007345">
    <property type="entry name" value="Polysacch_pyruvyl_Trfase"/>
</dbReference>
<dbReference type="Pfam" id="PF04230">
    <property type="entry name" value="PS_pyruv_trans"/>
    <property type="match status" value="1"/>
</dbReference>
<keyword evidence="2" id="KW-0808">Transferase</keyword>
<protein>
    <submittedName>
        <fullName evidence="2 3">Polysaccharide pyruvyl transferase</fullName>
    </submittedName>
</protein>
<dbReference type="Proteomes" id="UP000433928">
    <property type="component" value="Unassembled WGS sequence"/>
</dbReference>
<sequence length="387" mass="44030">MKKVGIITIVNVNNYGAELQAFATFRKLQLMGYNAEIINYLYYKDWRYIDSKMSRSFNSMSIKGKIIYFAKYRVASFVLNKILPLICKDVKQRIANFNSFHQHNTRFSKLYKSMKDLYTDTPIYDVYMVGSDQVWNPNASSSIEPYFLTFAPHSALTVSYASSFGVSKIENNSIANRIKLGLSSIKTISVRESSGVNLVKELTGRTAQLVCDPTLLLNKSEWTMFMKPVSNMPQRYVLIYQLSESDAIVKLATRIGKQEQIPVYRICKRAFKVKKDKGVVNILNAGPSEFLSLITNASFIITNSFHGTAFSINFDVPFYTVVSAKKKNNNRMESLLDYVGLGKRIVKDDVDITNLPIVGYDVNATQLKLKSFRLESEKFLEDALAYN</sequence>
<dbReference type="Proteomes" id="UP000095766">
    <property type="component" value="Unassembled WGS sequence"/>
</dbReference>
<evidence type="ECO:0000313" key="3">
    <source>
        <dbReference type="EMBL" id="KAB4169794.1"/>
    </source>
</evidence>
<reference evidence="2 4" key="1">
    <citation type="submission" date="2015-09" db="EMBL/GenBank/DDBJ databases">
        <authorList>
            <consortium name="Pathogen Informatics"/>
        </authorList>
    </citation>
    <scope>NUCLEOTIDE SEQUENCE [LARGE SCALE GENOMIC DNA]</scope>
    <source>
        <strain evidence="2 4">2789STDY5834898</strain>
    </source>
</reference>